<keyword evidence="4" id="KW-1003">Cell membrane</keyword>
<dbReference type="GO" id="GO:0008289">
    <property type="term" value="F:lipid binding"/>
    <property type="evidence" value="ECO:0007669"/>
    <property type="project" value="UniProtKB-KW"/>
</dbReference>
<dbReference type="GO" id="GO:0005096">
    <property type="term" value="F:GTPase activator activity"/>
    <property type="evidence" value="ECO:0007669"/>
    <property type="project" value="UniProtKB-KW"/>
</dbReference>
<sequence length="321" mass="36092">MDNLLGLLRIRVKRGINLAVRDVRSSDPYVVIKMGKQKLKTRVIRKDVNPEWNEDLTLSVSDPGRPISLTVFDHDTFSKDDKMGEAQFDIEPFIEAVRMKLEGLPDGTVITKIQPSRNNCLSEESTVVWKDARVVQDMCLRLKNVECGEVEIQLQWIELPGSKGIPWNRCVNGQCAPTASDEICDPEICRYYTTHKLMLQSLTVTFQNNAFQPNLIASSMAVHAAQDSTTSGLMDFIGTHSRQDNYHGAAFIVLNSAEWRLEKGVTACFIGVLAKMTAEYGVRKSSVQITSERTPPLPSKNLVNLHLHGWKTLARFKEAKM</sequence>
<dbReference type="PROSITE" id="PS50004">
    <property type="entry name" value="C2"/>
    <property type="match status" value="1"/>
</dbReference>
<keyword evidence="5" id="KW-0938">Abscisic acid signaling pathway</keyword>
<dbReference type="GO" id="GO:0005886">
    <property type="term" value="C:plasma membrane"/>
    <property type="evidence" value="ECO:0007669"/>
    <property type="project" value="UniProtKB-SubCell"/>
</dbReference>
<dbReference type="Pfam" id="PF00168">
    <property type="entry name" value="C2"/>
    <property type="match status" value="1"/>
</dbReference>
<dbReference type="InterPro" id="IPR000008">
    <property type="entry name" value="C2_dom"/>
</dbReference>
<protein>
    <submittedName>
        <fullName evidence="13">Protein C2-DOMAIN ABA-RELATED 4</fullName>
    </submittedName>
</protein>
<dbReference type="Gene3D" id="2.60.40.150">
    <property type="entry name" value="C2 domain"/>
    <property type="match status" value="1"/>
</dbReference>
<evidence type="ECO:0000256" key="1">
    <source>
        <dbReference type="ARBA" id="ARBA00004123"/>
    </source>
</evidence>
<dbReference type="GO" id="GO:0046872">
    <property type="term" value="F:metal ion binding"/>
    <property type="evidence" value="ECO:0007669"/>
    <property type="project" value="UniProtKB-KW"/>
</dbReference>
<dbReference type="GO" id="GO:0005634">
    <property type="term" value="C:nucleus"/>
    <property type="evidence" value="ECO:0007669"/>
    <property type="project" value="UniProtKB-SubCell"/>
</dbReference>
<evidence type="ECO:0000256" key="3">
    <source>
        <dbReference type="ARBA" id="ARBA00022468"/>
    </source>
</evidence>
<dbReference type="EMBL" id="JACGWN010000012">
    <property type="protein sequence ID" value="KAL0415739.1"/>
    <property type="molecule type" value="Genomic_DNA"/>
</dbReference>
<keyword evidence="3" id="KW-0343">GTPase activation</keyword>
<keyword evidence="8" id="KW-0446">Lipid-binding</keyword>
<evidence type="ECO:0000259" key="12">
    <source>
        <dbReference type="PROSITE" id="PS50004"/>
    </source>
</evidence>
<evidence type="ECO:0000256" key="2">
    <source>
        <dbReference type="ARBA" id="ARBA00004236"/>
    </source>
</evidence>
<keyword evidence="10" id="KW-0539">Nucleus</keyword>
<evidence type="ECO:0000256" key="9">
    <source>
        <dbReference type="ARBA" id="ARBA00023136"/>
    </source>
</evidence>
<dbReference type="SMART" id="SM00239">
    <property type="entry name" value="C2"/>
    <property type="match status" value="1"/>
</dbReference>
<dbReference type="GO" id="GO:0009738">
    <property type="term" value="P:abscisic acid-activated signaling pathway"/>
    <property type="evidence" value="ECO:0007669"/>
    <property type="project" value="UniProtKB-KW"/>
</dbReference>
<evidence type="ECO:0000256" key="8">
    <source>
        <dbReference type="ARBA" id="ARBA00023121"/>
    </source>
</evidence>
<dbReference type="CDD" id="cd04038">
    <property type="entry name" value="C2_ArfGAP"/>
    <property type="match status" value="1"/>
</dbReference>
<keyword evidence="7" id="KW-0106">Calcium</keyword>
<accession>A0AAW2UFK2</accession>
<evidence type="ECO:0000256" key="7">
    <source>
        <dbReference type="ARBA" id="ARBA00022837"/>
    </source>
</evidence>
<organism evidence="13">
    <name type="scientific">Sesamum latifolium</name>
    <dbReference type="NCBI Taxonomy" id="2727402"/>
    <lineage>
        <taxon>Eukaryota</taxon>
        <taxon>Viridiplantae</taxon>
        <taxon>Streptophyta</taxon>
        <taxon>Embryophyta</taxon>
        <taxon>Tracheophyta</taxon>
        <taxon>Spermatophyta</taxon>
        <taxon>Magnoliopsida</taxon>
        <taxon>eudicotyledons</taxon>
        <taxon>Gunneridae</taxon>
        <taxon>Pentapetalae</taxon>
        <taxon>asterids</taxon>
        <taxon>lamiids</taxon>
        <taxon>Lamiales</taxon>
        <taxon>Pedaliaceae</taxon>
        <taxon>Sesamum</taxon>
    </lineage>
</organism>
<keyword evidence="6" id="KW-0479">Metal-binding</keyword>
<evidence type="ECO:0000256" key="6">
    <source>
        <dbReference type="ARBA" id="ARBA00022723"/>
    </source>
</evidence>
<evidence type="ECO:0000256" key="11">
    <source>
        <dbReference type="ARBA" id="ARBA00024037"/>
    </source>
</evidence>
<gene>
    <name evidence="13" type="ORF">Slati_3405800</name>
</gene>
<evidence type="ECO:0000313" key="13">
    <source>
        <dbReference type="EMBL" id="KAL0415739.1"/>
    </source>
</evidence>
<dbReference type="InterPro" id="IPR035892">
    <property type="entry name" value="C2_domain_sf"/>
</dbReference>
<evidence type="ECO:0000256" key="5">
    <source>
        <dbReference type="ARBA" id="ARBA00022682"/>
    </source>
</evidence>
<evidence type="ECO:0000256" key="4">
    <source>
        <dbReference type="ARBA" id="ARBA00022475"/>
    </source>
</evidence>
<feature type="domain" description="C2" evidence="12">
    <location>
        <begin position="1"/>
        <end position="103"/>
    </location>
</feature>
<reference evidence="13" key="2">
    <citation type="journal article" date="2024" name="Plant">
        <title>Genomic evolution and insights into agronomic trait innovations of Sesamum species.</title>
        <authorList>
            <person name="Miao H."/>
            <person name="Wang L."/>
            <person name="Qu L."/>
            <person name="Liu H."/>
            <person name="Sun Y."/>
            <person name="Le M."/>
            <person name="Wang Q."/>
            <person name="Wei S."/>
            <person name="Zheng Y."/>
            <person name="Lin W."/>
            <person name="Duan Y."/>
            <person name="Cao H."/>
            <person name="Xiong S."/>
            <person name="Wang X."/>
            <person name="Wei L."/>
            <person name="Li C."/>
            <person name="Ma Q."/>
            <person name="Ju M."/>
            <person name="Zhao R."/>
            <person name="Li G."/>
            <person name="Mu C."/>
            <person name="Tian Q."/>
            <person name="Mei H."/>
            <person name="Zhang T."/>
            <person name="Gao T."/>
            <person name="Zhang H."/>
        </authorList>
    </citation>
    <scope>NUCLEOTIDE SEQUENCE</scope>
    <source>
        <strain evidence="13">KEN1</strain>
    </source>
</reference>
<dbReference type="AlphaFoldDB" id="A0AAW2UFK2"/>
<dbReference type="PANTHER" id="PTHR45933:SF5">
    <property type="entry name" value="PROTEIN C2-DOMAIN ABA-RELATED 4"/>
    <property type="match status" value="1"/>
</dbReference>
<dbReference type="InterPro" id="IPR044562">
    <property type="entry name" value="CAR1-11"/>
</dbReference>
<evidence type="ECO:0000256" key="10">
    <source>
        <dbReference type="ARBA" id="ARBA00023242"/>
    </source>
</evidence>
<keyword evidence="9" id="KW-0472">Membrane</keyword>
<comment type="caution">
    <text evidence="13">The sequence shown here is derived from an EMBL/GenBank/DDBJ whole genome shotgun (WGS) entry which is preliminary data.</text>
</comment>
<name>A0AAW2UFK2_9LAMI</name>
<dbReference type="SUPFAM" id="SSF49562">
    <property type="entry name" value="C2 domain (Calcium/lipid-binding domain, CaLB)"/>
    <property type="match status" value="1"/>
</dbReference>
<proteinExistence type="inferred from homology"/>
<comment type="similarity">
    <text evidence="11">Belongs to the plant CAR protein family.</text>
</comment>
<comment type="subcellular location">
    <subcellularLocation>
        <location evidence="2">Cell membrane</location>
    </subcellularLocation>
    <subcellularLocation>
        <location evidence="1">Nucleus</location>
    </subcellularLocation>
</comment>
<reference evidence="13" key="1">
    <citation type="submission" date="2020-06" db="EMBL/GenBank/DDBJ databases">
        <authorList>
            <person name="Li T."/>
            <person name="Hu X."/>
            <person name="Zhang T."/>
            <person name="Song X."/>
            <person name="Zhang H."/>
            <person name="Dai N."/>
            <person name="Sheng W."/>
            <person name="Hou X."/>
            <person name="Wei L."/>
        </authorList>
    </citation>
    <scope>NUCLEOTIDE SEQUENCE</scope>
    <source>
        <strain evidence="13">KEN1</strain>
        <tissue evidence="13">Leaf</tissue>
    </source>
</reference>
<dbReference type="PANTHER" id="PTHR45933">
    <property type="entry name" value="PROTEIN C2-DOMAIN ABA-RELATED 4"/>
    <property type="match status" value="1"/>
</dbReference>